<dbReference type="InterPro" id="IPR001466">
    <property type="entry name" value="Beta-lactam-related"/>
</dbReference>
<dbReference type="RefSeq" id="WP_379820927.1">
    <property type="nucleotide sequence ID" value="NZ_JBHUMD010000024.1"/>
</dbReference>
<keyword evidence="4" id="KW-1185">Reference proteome</keyword>
<dbReference type="EC" id="3.-.-.-" evidence="3"/>
<dbReference type="InterPro" id="IPR012338">
    <property type="entry name" value="Beta-lactam/transpept-like"/>
</dbReference>
<evidence type="ECO:0000259" key="2">
    <source>
        <dbReference type="Pfam" id="PF00144"/>
    </source>
</evidence>
<comment type="caution">
    <text evidence="3">The sequence shown here is derived from an EMBL/GenBank/DDBJ whole genome shotgun (WGS) entry which is preliminary data.</text>
</comment>
<feature type="domain" description="Beta-lactamase-related" evidence="2">
    <location>
        <begin position="254"/>
        <end position="526"/>
    </location>
</feature>
<gene>
    <name evidence="3" type="ORF">ACFSR3_10530</name>
</gene>
<evidence type="ECO:0000313" key="4">
    <source>
        <dbReference type="Proteomes" id="UP001597480"/>
    </source>
</evidence>
<dbReference type="GO" id="GO:0016787">
    <property type="term" value="F:hydrolase activity"/>
    <property type="evidence" value="ECO:0007669"/>
    <property type="project" value="UniProtKB-KW"/>
</dbReference>
<dbReference type="Gene3D" id="3.40.710.10">
    <property type="entry name" value="DD-peptidase/beta-lactamase superfamily"/>
    <property type="match status" value="1"/>
</dbReference>
<accession>A0ABW5NWX1</accession>
<evidence type="ECO:0000313" key="3">
    <source>
        <dbReference type="EMBL" id="MFD2602492.1"/>
    </source>
</evidence>
<keyword evidence="1" id="KW-0732">Signal</keyword>
<keyword evidence="3" id="KW-0378">Hydrolase</keyword>
<protein>
    <submittedName>
        <fullName evidence="3">Serine hydrolase domain-containing protein</fullName>
        <ecNumber evidence="3">3.-.-.-</ecNumber>
    </submittedName>
</protein>
<dbReference type="Proteomes" id="UP001597480">
    <property type="component" value="Unassembled WGS sequence"/>
</dbReference>
<proteinExistence type="predicted"/>
<feature type="chain" id="PRO_5046519646" evidence="1">
    <location>
        <begin position="20"/>
        <end position="551"/>
    </location>
</feature>
<organism evidence="3 4">
    <name type="scientific">Flavobacterium suzhouense</name>
    <dbReference type="NCBI Taxonomy" id="1529638"/>
    <lineage>
        <taxon>Bacteria</taxon>
        <taxon>Pseudomonadati</taxon>
        <taxon>Bacteroidota</taxon>
        <taxon>Flavobacteriia</taxon>
        <taxon>Flavobacteriales</taxon>
        <taxon>Flavobacteriaceae</taxon>
        <taxon>Flavobacterium</taxon>
    </lineage>
</organism>
<dbReference type="SUPFAM" id="SSF56601">
    <property type="entry name" value="beta-lactamase/transpeptidase-like"/>
    <property type="match status" value="1"/>
</dbReference>
<dbReference type="PANTHER" id="PTHR43283:SF7">
    <property type="entry name" value="BETA-LACTAMASE-RELATED DOMAIN-CONTAINING PROTEIN"/>
    <property type="match status" value="1"/>
</dbReference>
<sequence>MRSFLLVIICLILSFNLFAQSEDIVKSKGIKSKLHEANVGRIIFTPGAVDADNLSTSDFLTEYRLTNKSDLFFTAFMANSLTNYMHRLSPEISADSLARTGNFQFSLLVDGKLIYKSNLLPGAPSREIRDTETILSKPLINNLNGEGLWSESFWGRFMRSGGADALTDGRHLLRMEIRPYIHLGQTDKTGDLMAAGDLCLEVYLKPKFDLSVIDLSKIEPYEGLEVSREKFDRNNIKELKGNIEAGVFKKINGIIVIKNNKLLIEEYFNGETRDSLHDPRSVGKSFASSLIGIAIDAGYIENEYKQLKDFYDLSKNANNSALKENTSIYQLITMSSSFDGNDEDGSSPGNEENMYETADWVKFALDLPMNSKQPKGHWHYFTAGVVLLGDVLNKSVPGGLEKYADEMLFKPLGITNYKWQYTPQGVPNTAGGIRLKAIDFAKYGQLYKNGGVWNGKQIISKKWIDKTFMKQKFLPGRDNEFYGYLFWNKTYSINQKKCEAWYCAGNGGNYIFVFKDQPLVIVITASAYGQVYGHTQVHKMMEQYILPAVID</sequence>
<dbReference type="EMBL" id="JBHUMD010000024">
    <property type="protein sequence ID" value="MFD2602492.1"/>
    <property type="molecule type" value="Genomic_DNA"/>
</dbReference>
<evidence type="ECO:0000256" key="1">
    <source>
        <dbReference type="SAM" id="SignalP"/>
    </source>
</evidence>
<name>A0ABW5NWX1_9FLAO</name>
<dbReference type="PANTHER" id="PTHR43283">
    <property type="entry name" value="BETA-LACTAMASE-RELATED"/>
    <property type="match status" value="1"/>
</dbReference>
<reference evidence="4" key="1">
    <citation type="journal article" date="2019" name="Int. J. Syst. Evol. Microbiol.">
        <title>The Global Catalogue of Microorganisms (GCM) 10K type strain sequencing project: providing services to taxonomists for standard genome sequencing and annotation.</title>
        <authorList>
            <consortium name="The Broad Institute Genomics Platform"/>
            <consortium name="The Broad Institute Genome Sequencing Center for Infectious Disease"/>
            <person name="Wu L."/>
            <person name="Ma J."/>
        </authorList>
    </citation>
    <scope>NUCLEOTIDE SEQUENCE [LARGE SCALE GENOMIC DNA]</scope>
    <source>
        <strain evidence="4">KCTC 42107</strain>
    </source>
</reference>
<dbReference type="InterPro" id="IPR050789">
    <property type="entry name" value="Diverse_Enzym_Activities"/>
</dbReference>
<feature type="signal peptide" evidence="1">
    <location>
        <begin position="1"/>
        <end position="19"/>
    </location>
</feature>
<dbReference type="Pfam" id="PF00144">
    <property type="entry name" value="Beta-lactamase"/>
    <property type="match status" value="1"/>
</dbReference>